<gene>
    <name evidence="2" type="ORF">U9M48_036781</name>
</gene>
<feature type="region of interest" description="Disordered" evidence="1">
    <location>
        <begin position="1"/>
        <end position="22"/>
    </location>
</feature>
<evidence type="ECO:0000313" key="3">
    <source>
        <dbReference type="Proteomes" id="UP001341281"/>
    </source>
</evidence>
<dbReference type="Proteomes" id="UP001341281">
    <property type="component" value="Chromosome 08"/>
</dbReference>
<evidence type="ECO:0000313" key="2">
    <source>
        <dbReference type="EMBL" id="WVZ90482.1"/>
    </source>
</evidence>
<sequence length="361" mass="38686">MQRRRRQRQGLGNSISVLHGREGVHHPRVASRLHAPARPRLAPVCGPALRSPRPAVDLAPRTSAPTPVSAATPAPGLTARVPAPRCRRASLIHADCCLRSPRRHNSASICTISIAPARPCHCRSRCAPLPASIRAGANRPLGCSPTPTSPLLQSPVARRRRRLRWPGSSRLLHIVRAASNLAAAAAAHPLGAQWSHPRPAPSAREPLAPTSSDDGTPHRRSACRSHLRPAPHRPPRPRHNRRALLLTARGSPLRAGRRRLSDPSVAAVADQISSRSNRRSHQVVVDVGTRPEDATRLQFVRTAAAPGRSISRSKDDQITRKGGFGSWQFVGTKIGRGLQRRSCADGVLASAPCEGAAKGTG</sequence>
<dbReference type="EMBL" id="CP144752">
    <property type="protein sequence ID" value="WVZ90482.1"/>
    <property type="molecule type" value="Genomic_DNA"/>
</dbReference>
<accession>A0AAQ3UIA6</accession>
<proteinExistence type="predicted"/>
<protein>
    <submittedName>
        <fullName evidence="2">Uncharacterized protein</fullName>
    </submittedName>
</protein>
<feature type="compositionally biased region" description="Low complexity" evidence="1">
    <location>
        <begin position="144"/>
        <end position="156"/>
    </location>
</feature>
<reference evidence="2 3" key="1">
    <citation type="submission" date="2024-02" db="EMBL/GenBank/DDBJ databases">
        <title>High-quality chromosome-scale genome assembly of Pensacola bahiagrass (Paspalum notatum Flugge var. saurae).</title>
        <authorList>
            <person name="Vega J.M."/>
            <person name="Podio M."/>
            <person name="Orjuela J."/>
            <person name="Siena L.A."/>
            <person name="Pessino S.C."/>
            <person name="Combes M.C."/>
            <person name="Mariac C."/>
            <person name="Albertini E."/>
            <person name="Pupilli F."/>
            <person name="Ortiz J.P.A."/>
            <person name="Leblanc O."/>
        </authorList>
    </citation>
    <scope>NUCLEOTIDE SEQUENCE [LARGE SCALE GENOMIC DNA]</scope>
    <source>
        <strain evidence="2">R1</strain>
        <tissue evidence="2">Leaf</tissue>
    </source>
</reference>
<organism evidence="2 3">
    <name type="scientific">Paspalum notatum var. saurae</name>
    <dbReference type="NCBI Taxonomy" id="547442"/>
    <lineage>
        <taxon>Eukaryota</taxon>
        <taxon>Viridiplantae</taxon>
        <taxon>Streptophyta</taxon>
        <taxon>Embryophyta</taxon>
        <taxon>Tracheophyta</taxon>
        <taxon>Spermatophyta</taxon>
        <taxon>Magnoliopsida</taxon>
        <taxon>Liliopsida</taxon>
        <taxon>Poales</taxon>
        <taxon>Poaceae</taxon>
        <taxon>PACMAD clade</taxon>
        <taxon>Panicoideae</taxon>
        <taxon>Andropogonodae</taxon>
        <taxon>Paspaleae</taxon>
        <taxon>Paspalinae</taxon>
        <taxon>Paspalum</taxon>
    </lineage>
</organism>
<name>A0AAQ3UIA6_PASNO</name>
<feature type="compositionally biased region" description="Basic residues" evidence="1">
    <location>
        <begin position="218"/>
        <end position="242"/>
    </location>
</feature>
<feature type="region of interest" description="Disordered" evidence="1">
    <location>
        <begin position="138"/>
        <end position="158"/>
    </location>
</feature>
<keyword evidence="3" id="KW-1185">Reference proteome</keyword>
<feature type="compositionally biased region" description="Low complexity" evidence="1">
    <location>
        <begin position="59"/>
        <end position="75"/>
    </location>
</feature>
<evidence type="ECO:0000256" key="1">
    <source>
        <dbReference type="SAM" id="MobiDB-lite"/>
    </source>
</evidence>
<feature type="region of interest" description="Disordered" evidence="1">
    <location>
        <begin position="52"/>
        <end position="76"/>
    </location>
</feature>
<feature type="region of interest" description="Disordered" evidence="1">
    <location>
        <begin position="190"/>
        <end position="242"/>
    </location>
</feature>
<dbReference type="AlphaFoldDB" id="A0AAQ3UIA6"/>